<dbReference type="PROSITE" id="PS50103">
    <property type="entry name" value="ZF_C3H1"/>
    <property type="match status" value="1"/>
</dbReference>
<evidence type="ECO:0000259" key="8">
    <source>
        <dbReference type="PROSITE" id="PS50020"/>
    </source>
</evidence>
<keyword evidence="1" id="KW-0597">Phosphoprotein</keyword>
<dbReference type="GO" id="GO:0051252">
    <property type="term" value="P:regulation of RNA metabolic process"/>
    <property type="evidence" value="ECO:0007669"/>
    <property type="project" value="UniProtKB-ARBA"/>
</dbReference>
<feature type="region of interest" description="Disordered" evidence="7">
    <location>
        <begin position="39"/>
        <end position="88"/>
    </location>
</feature>
<evidence type="ECO:0000256" key="5">
    <source>
        <dbReference type="ARBA" id="ARBA00022833"/>
    </source>
</evidence>
<dbReference type="GO" id="GO:0010468">
    <property type="term" value="P:regulation of gene expression"/>
    <property type="evidence" value="ECO:0007669"/>
    <property type="project" value="UniProtKB-ARBA"/>
</dbReference>
<dbReference type="Pfam" id="PF00397">
    <property type="entry name" value="WW"/>
    <property type="match status" value="1"/>
</dbReference>
<dbReference type="Gene3D" id="4.10.1000.10">
    <property type="entry name" value="Zinc finger, CCCH-type"/>
    <property type="match status" value="1"/>
</dbReference>
<evidence type="ECO:0000256" key="1">
    <source>
        <dbReference type="ARBA" id="ARBA00022553"/>
    </source>
</evidence>
<dbReference type="GO" id="GO:0008285">
    <property type="term" value="P:negative regulation of cell population proliferation"/>
    <property type="evidence" value="ECO:0007669"/>
    <property type="project" value="TreeGrafter"/>
</dbReference>
<keyword evidence="2 6" id="KW-0479">Metal-binding</keyword>
<evidence type="ECO:0000256" key="6">
    <source>
        <dbReference type="PROSITE-ProRule" id="PRU00723"/>
    </source>
</evidence>
<reference evidence="11" key="1">
    <citation type="submission" date="2015-09" db="EMBL/GenBank/DDBJ databases">
        <authorList>
            <consortium name="Pathogen Informatics"/>
        </authorList>
    </citation>
    <scope>NUCLEOTIDE SEQUENCE [LARGE SCALE GENOMIC DNA]</scope>
    <source>
        <strain evidence="11">Lake Konstanz</strain>
    </source>
</reference>
<dbReference type="GO" id="GO:0035329">
    <property type="term" value="P:hippo signaling"/>
    <property type="evidence" value="ECO:0007669"/>
    <property type="project" value="InterPro"/>
</dbReference>
<dbReference type="Pfam" id="PF00642">
    <property type="entry name" value="zf-CCCH"/>
    <property type="match status" value="1"/>
</dbReference>
<dbReference type="PANTHER" id="PTHR47522:SF2">
    <property type="entry name" value="PROTEIN SALVADOR HOMOLOG 1"/>
    <property type="match status" value="1"/>
</dbReference>
<dbReference type="InterPro" id="IPR001202">
    <property type="entry name" value="WW_dom"/>
</dbReference>
<dbReference type="SUPFAM" id="SSF51045">
    <property type="entry name" value="WW domain"/>
    <property type="match status" value="1"/>
</dbReference>
<evidence type="ECO:0000313" key="11">
    <source>
        <dbReference type="Proteomes" id="UP000051952"/>
    </source>
</evidence>
<keyword evidence="11" id="KW-1185">Reference proteome</keyword>
<dbReference type="InterPro" id="IPR036855">
    <property type="entry name" value="Znf_CCCH_sf"/>
</dbReference>
<keyword evidence="3" id="KW-0677">Repeat</keyword>
<feature type="compositionally biased region" description="Polar residues" evidence="7">
    <location>
        <begin position="39"/>
        <end position="51"/>
    </location>
</feature>
<dbReference type="EMBL" id="CYKH01000376">
    <property type="protein sequence ID" value="CUF65287.1"/>
    <property type="molecule type" value="Genomic_DNA"/>
</dbReference>
<dbReference type="CDD" id="cd00201">
    <property type="entry name" value="WW"/>
    <property type="match status" value="1"/>
</dbReference>
<dbReference type="GO" id="GO:0005829">
    <property type="term" value="C:cytosol"/>
    <property type="evidence" value="ECO:0007669"/>
    <property type="project" value="TreeGrafter"/>
</dbReference>
<keyword evidence="4 6" id="KW-0863">Zinc-finger</keyword>
<dbReference type="FunFam" id="2.20.70.10:FF:000035">
    <property type="entry name" value="Salvador homolog 1 (Drosophila)"/>
    <property type="match status" value="1"/>
</dbReference>
<dbReference type="InterPro" id="IPR000571">
    <property type="entry name" value="Znf_CCCH"/>
</dbReference>
<dbReference type="AlphaFoldDB" id="A0A0S4IT37"/>
<dbReference type="SUPFAM" id="SSF90229">
    <property type="entry name" value="CCCH zinc finger"/>
    <property type="match status" value="1"/>
</dbReference>
<feature type="compositionally biased region" description="Gly residues" evidence="7">
    <location>
        <begin position="77"/>
        <end position="87"/>
    </location>
</feature>
<feature type="zinc finger region" description="C3H1-type" evidence="6">
    <location>
        <begin position="93"/>
        <end position="120"/>
    </location>
</feature>
<dbReference type="InterPro" id="IPR030030">
    <property type="entry name" value="Sav"/>
</dbReference>
<dbReference type="InterPro" id="IPR036020">
    <property type="entry name" value="WW_dom_sf"/>
</dbReference>
<evidence type="ECO:0000259" key="9">
    <source>
        <dbReference type="PROSITE" id="PS50103"/>
    </source>
</evidence>
<keyword evidence="5 6" id="KW-0862">Zinc</keyword>
<dbReference type="PANTHER" id="PTHR47522">
    <property type="entry name" value="SALVADOR FAMILY WW DOMAIN-CONTAINING PROTEIN 1"/>
    <property type="match status" value="1"/>
</dbReference>
<dbReference type="PROSITE" id="PS50020">
    <property type="entry name" value="WW_DOMAIN_2"/>
    <property type="match status" value="1"/>
</dbReference>
<feature type="domain" description="C3H1-type" evidence="9">
    <location>
        <begin position="93"/>
        <end position="120"/>
    </location>
</feature>
<dbReference type="VEuPathDB" id="TriTrypDB:BSAL_64475"/>
<proteinExistence type="predicted"/>
<dbReference type="GO" id="GO:0060090">
    <property type="term" value="F:molecular adaptor activity"/>
    <property type="evidence" value="ECO:0007669"/>
    <property type="project" value="InterPro"/>
</dbReference>
<dbReference type="Proteomes" id="UP000051952">
    <property type="component" value="Unassembled WGS sequence"/>
</dbReference>
<dbReference type="SMART" id="SM00456">
    <property type="entry name" value="WW"/>
    <property type="match status" value="1"/>
</dbReference>
<evidence type="ECO:0000256" key="4">
    <source>
        <dbReference type="ARBA" id="ARBA00022771"/>
    </source>
</evidence>
<protein>
    <submittedName>
        <fullName evidence="10">Zinc finger protein, putative</fullName>
    </submittedName>
</protein>
<evidence type="ECO:0000256" key="3">
    <source>
        <dbReference type="ARBA" id="ARBA00022737"/>
    </source>
</evidence>
<evidence type="ECO:0000256" key="2">
    <source>
        <dbReference type="ARBA" id="ARBA00022723"/>
    </source>
</evidence>
<organism evidence="10 11">
    <name type="scientific">Bodo saltans</name>
    <name type="common">Flagellated protozoan</name>
    <dbReference type="NCBI Taxonomy" id="75058"/>
    <lineage>
        <taxon>Eukaryota</taxon>
        <taxon>Discoba</taxon>
        <taxon>Euglenozoa</taxon>
        <taxon>Kinetoplastea</taxon>
        <taxon>Metakinetoplastina</taxon>
        <taxon>Eubodonida</taxon>
        <taxon>Bodonidae</taxon>
        <taxon>Bodo</taxon>
    </lineage>
</organism>
<dbReference type="Gene3D" id="2.20.70.10">
    <property type="match status" value="1"/>
</dbReference>
<feature type="compositionally biased region" description="Gly residues" evidence="7">
    <location>
        <begin position="54"/>
        <end position="69"/>
    </location>
</feature>
<dbReference type="SMART" id="SM00356">
    <property type="entry name" value="ZnF_C3H1"/>
    <property type="match status" value="1"/>
</dbReference>
<evidence type="ECO:0000313" key="10">
    <source>
        <dbReference type="EMBL" id="CUF65287.1"/>
    </source>
</evidence>
<dbReference type="GO" id="GO:0008270">
    <property type="term" value="F:zinc ion binding"/>
    <property type="evidence" value="ECO:0007669"/>
    <property type="project" value="UniProtKB-KW"/>
</dbReference>
<sequence>MQGGGYFAAHQPNLPPGWQMAYTSTGQVYYVDHNTQTTHWQPPQLPSNVVPQQGYGGPGSRGGRGGGAPVGAPPGAPGGFNPRGGRVGIDQAKRKTKMCMNWESGSCSWGDRCAFAHGAVELNPMRNDQGGYNQMMPQQQLPPQ</sequence>
<name>A0A0S4IT37_BODSA</name>
<gene>
    <name evidence="10" type="ORF">BSAL_64475</name>
</gene>
<feature type="domain" description="WW" evidence="8">
    <location>
        <begin position="12"/>
        <end position="45"/>
    </location>
</feature>
<evidence type="ECO:0000256" key="7">
    <source>
        <dbReference type="SAM" id="MobiDB-lite"/>
    </source>
</evidence>
<dbReference type="FunFam" id="4.10.1000.10:FF:000003">
    <property type="entry name" value="Zinc finger CCCH domain-containing protein"/>
    <property type="match status" value="1"/>
</dbReference>
<accession>A0A0S4IT37</accession>
<dbReference type="OrthoDB" id="2020426at2759"/>